<name>A0A8H5F0N1_9AGAR</name>
<dbReference type="EMBL" id="JAACJJ010000029">
    <property type="protein sequence ID" value="KAF5319525.1"/>
    <property type="molecule type" value="Genomic_DNA"/>
</dbReference>
<dbReference type="OrthoDB" id="5307922at2759"/>
<sequence>MHWTPAVGCLKESGASFVDYIATYDPKSRAVTKLAVRGLASTRGFSPHGIDVVPYASHPDVLFGYLVSHSVPLRNGQGHVCGSCTQGRENEILPI</sequence>
<organism evidence="1 2">
    <name type="scientific">Psilocybe cf. subviscida</name>
    <dbReference type="NCBI Taxonomy" id="2480587"/>
    <lineage>
        <taxon>Eukaryota</taxon>
        <taxon>Fungi</taxon>
        <taxon>Dikarya</taxon>
        <taxon>Basidiomycota</taxon>
        <taxon>Agaricomycotina</taxon>
        <taxon>Agaricomycetes</taxon>
        <taxon>Agaricomycetidae</taxon>
        <taxon>Agaricales</taxon>
        <taxon>Agaricineae</taxon>
        <taxon>Strophariaceae</taxon>
        <taxon>Psilocybe</taxon>
    </lineage>
</organism>
<gene>
    <name evidence="1" type="ORF">D9619_008296</name>
</gene>
<evidence type="ECO:0000313" key="2">
    <source>
        <dbReference type="Proteomes" id="UP000567179"/>
    </source>
</evidence>
<proteinExistence type="predicted"/>
<protein>
    <submittedName>
        <fullName evidence="1">Uncharacterized protein</fullName>
    </submittedName>
</protein>
<reference evidence="1 2" key="1">
    <citation type="journal article" date="2020" name="ISME J.">
        <title>Uncovering the hidden diversity of litter-decomposition mechanisms in mushroom-forming fungi.</title>
        <authorList>
            <person name="Floudas D."/>
            <person name="Bentzer J."/>
            <person name="Ahren D."/>
            <person name="Johansson T."/>
            <person name="Persson P."/>
            <person name="Tunlid A."/>
        </authorList>
    </citation>
    <scope>NUCLEOTIDE SEQUENCE [LARGE SCALE GENOMIC DNA]</scope>
    <source>
        <strain evidence="1 2">CBS 101986</strain>
    </source>
</reference>
<keyword evidence="2" id="KW-1185">Reference proteome</keyword>
<dbReference type="Proteomes" id="UP000567179">
    <property type="component" value="Unassembled WGS sequence"/>
</dbReference>
<accession>A0A8H5F0N1</accession>
<dbReference type="AlphaFoldDB" id="A0A8H5F0N1"/>
<evidence type="ECO:0000313" key="1">
    <source>
        <dbReference type="EMBL" id="KAF5319525.1"/>
    </source>
</evidence>
<comment type="caution">
    <text evidence="1">The sequence shown here is derived from an EMBL/GenBank/DDBJ whole genome shotgun (WGS) entry which is preliminary data.</text>
</comment>